<dbReference type="CDD" id="cd09272">
    <property type="entry name" value="RNase_HI_RT_Ty1"/>
    <property type="match status" value="1"/>
</dbReference>
<reference evidence="2" key="1">
    <citation type="submission" date="2025-08" db="UniProtKB">
        <authorList>
            <consortium name="RefSeq"/>
        </authorList>
    </citation>
    <scope>IDENTIFICATION</scope>
</reference>
<evidence type="ECO:0000313" key="2">
    <source>
        <dbReference type="RefSeq" id="XP_024227871.1"/>
    </source>
</evidence>
<dbReference type="GeneID" id="112213977"/>
<accession>A0A6P6FI03</accession>
<dbReference type="AlphaFoldDB" id="A0A6P6FI03"/>
<dbReference type="OrthoDB" id="8188638at2759"/>
<sequence length="188" mass="20669">MSVPIVPRRSARLHKPKTCDSCATCDRIKDKLDVRLLGTDTQFLSIHLSKPNSTTVVFDQSVQIGQMHIMYVATVNRPHVACAIGKLSQRCANPTLSDWKAVFCNSDFAGSTVDRKFRSGYVFILAGGAISWLSKKQPIIAQSTCEAEFVAMQEAARETVDFLIVKGVGSICHIKAMGLVETMIKGEY</sequence>
<protein>
    <submittedName>
        <fullName evidence="2">Uncharacterized mitochondrial protein AtMg00810-like</fullName>
    </submittedName>
</protein>
<dbReference type="PANTHER" id="PTHR11439">
    <property type="entry name" value="GAG-POL-RELATED RETROTRANSPOSON"/>
    <property type="match status" value="1"/>
</dbReference>
<proteinExistence type="predicted"/>
<gene>
    <name evidence="2" type="primary">LOC112213977</name>
</gene>
<name>A0A6P6FI03_BOMIM</name>
<organism evidence="1 2">
    <name type="scientific">Bombus impatiens</name>
    <name type="common">Bumblebee</name>
    <dbReference type="NCBI Taxonomy" id="132113"/>
    <lineage>
        <taxon>Eukaryota</taxon>
        <taxon>Metazoa</taxon>
        <taxon>Ecdysozoa</taxon>
        <taxon>Arthropoda</taxon>
        <taxon>Hexapoda</taxon>
        <taxon>Insecta</taxon>
        <taxon>Pterygota</taxon>
        <taxon>Neoptera</taxon>
        <taxon>Endopterygota</taxon>
        <taxon>Hymenoptera</taxon>
        <taxon>Apocrita</taxon>
        <taxon>Aculeata</taxon>
        <taxon>Apoidea</taxon>
        <taxon>Anthophila</taxon>
        <taxon>Apidae</taxon>
        <taxon>Bombus</taxon>
        <taxon>Pyrobombus</taxon>
    </lineage>
</organism>
<dbReference type="PANTHER" id="PTHR11439:SF463">
    <property type="entry name" value="REVERSE TRANSCRIPTASE TY1_COPIA-TYPE DOMAIN-CONTAINING PROTEIN"/>
    <property type="match status" value="1"/>
</dbReference>
<dbReference type="Proteomes" id="UP000515180">
    <property type="component" value="Unplaced"/>
</dbReference>
<dbReference type="KEGG" id="bim:112213977"/>
<keyword evidence="1" id="KW-1185">Reference proteome</keyword>
<dbReference type="RefSeq" id="XP_024227871.1">
    <property type="nucleotide sequence ID" value="XM_024372103.1"/>
</dbReference>
<evidence type="ECO:0000313" key="1">
    <source>
        <dbReference type="Proteomes" id="UP000515180"/>
    </source>
</evidence>